<dbReference type="AlphaFoldDB" id="A0A1R1Y8V5"/>
<evidence type="ECO:0000313" key="2">
    <source>
        <dbReference type="Proteomes" id="UP000187283"/>
    </source>
</evidence>
<protein>
    <submittedName>
        <fullName evidence="1">Uncharacterized protein</fullName>
    </submittedName>
</protein>
<dbReference type="EMBL" id="LSSN01000557">
    <property type="protein sequence ID" value="OMJ23339.1"/>
    <property type="molecule type" value="Genomic_DNA"/>
</dbReference>
<accession>A0A1R1Y8V5</accession>
<comment type="caution">
    <text evidence="1">The sequence shown here is derived from an EMBL/GenBank/DDBJ whole genome shotgun (WGS) entry which is preliminary data.</text>
</comment>
<sequence>MEIEYFFVFKRFLKLNSEYSFSEDFSTDSLDEPEYLQISSFSLIISNLSKVPTIADLIFNILDSPMFTPIF</sequence>
<name>A0A1R1Y8V5_9FUNG</name>
<keyword evidence="2" id="KW-1185">Reference proteome</keyword>
<reference evidence="1 2" key="1">
    <citation type="submission" date="2017-01" db="EMBL/GenBank/DDBJ databases">
        <authorList>
            <person name="Mah S.A."/>
            <person name="Swanson W.J."/>
            <person name="Moy G.W."/>
            <person name="Vacquier V.D."/>
        </authorList>
    </citation>
    <scope>NUCLEOTIDE SEQUENCE [LARGE SCALE GENOMIC DNA]</scope>
    <source>
        <strain evidence="1 2">GSMNP</strain>
    </source>
</reference>
<organism evidence="1 2">
    <name type="scientific">Smittium culicis</name>
    <dbReference type="NCBI Taxonomy" id="133412"/>
    <lineage>
        <taxon>Eukaryota</taxon>
        <taxon>Fungi</taxon>
        <taxon>Fungi incertae sedis</taxon>
        <taxon>Zoopagomycota</taxon>
        <taxon>Kickxellomycotina</taxon>
        <taxon>Harpellomycetes</taxon>
        <taxon>Harpellales</taxon>
        <taxon>Legeriomycetaceae</taxon>
        <taxon>Smittium</taxon>
    </lineage>
</organism>
<evidence type="ECO:0000313" key="1">
    <source>
        <dbReference type="EMBL" id="OMJ23339.1"/>
    </source>
</evidence>
<proteinExistence type="predicted"/>
<gene>
    <name evidence="1" type="ORF">AYI70_g2322</name>
</gene>
<dbReference type="Proteomes" id="UP000187283">
    <property type="component" value="Unassembled WGS sequence"/>
</dbReference>